<comment type="caution">
    <text evidence="1">The sequence shown here is derived from an EMBL/GenBank/DDBJ whole genome shotgun (WGS) entry which is preliminary data.</text>
</comment>
<protein>
    <submittedName>
        <fullName evidence="1">Uncharacterized protein</fullName>
    </submittedName>
</protein>
<dbReference type="Proteomes" id="UP000188605">
    <property type="component" value="Unassembled WGS sequence"/>
</dbReference>
<evidence type="ECO:0000313" key="2">
    <source>
        <dbReference type="Proteomes" id="UP000188605"/>
    </source>
</evidence>
<organism evidence="1 2">
    <name type="scientific">Candidatus Epulonipiscium fishelsonii</name>
    <dbReference type="NCBI Taxonomy" id="77094"/>
    <lineage>
        <taxon>Bacteria</taxon>
        <taxon>Bacillati</taxon>
        <taxon>Bacillota</taxon>
        <taxon>Clostridia</taxon>
        <taxon>Lachnospirales</taxon>
        <taxon>Lachnospiraceae</taxon>
        <taxon>Candidatus Epulonipiscium</taxon>
    </lineage>
</organism>
<name>A0ACC8XDF5_9FIRM</name>
<evidence type="ECO:0000313" key="1">
    <source>
        <dbReference type="EMBL" id="ONI40893.1"/>
    </source>
</evidence>
<dbReference type="EMBL" id="LJDB01000044">
    <property type="protein sequence ID" value="ONI40893.1"/>
    <property type="molecule type" value="Genomic_DNA"/>
</dbReference>
<accession>A0ACC8XDF5</accession>
<sequence length="401" mass="46163">MIVGIVVEYNPFHNGHLYQIEKIKKELNPEYIVVVMSSNFSQRGMPCIVDKFRRTKMALHGGVDLVLELPFPLATSSAERFAESAVSSFIKSNIIDTICFGSEQNELKLMYDIANLLLEEPLTYSNMLKSYLKQNVSYPKARELSIESYLGNNIGEFLKQPNNILSIEYIKALIKYKSTIEAHSLKRKNSHYHDTEIYSSLASATAIRTSLLNQDYSTLEKAVPKIVFDEIVKEQVYPDINNLSSVLHYRLITSNVKKDYSIWDIPMNLIHSIYKETSTTLTYTDFANAITSKTYSKATVYRSLIRLLMNIQQSDMESLEKINWIPYLRVLGCRKQSLELISILHKKASVPIIISSNKISELDSLGQMLFKYEINASNLYYLCLNQIYNYNMDYKQKFIVC</sequence>
<reference evidence="1" key="1">
    <citation type="submission" date="2016-08" db="EMBL/GenBank/DDBJ databases">
        <authorList>
            <person name="Ngugi D.K."/>
            <person name="Miyake S."/>
            <person name="Stingl U."/>
        </authorList>
    </citation>
    <scope>NUCLEOTIDE SEQUENCE</scope>
    <source>
        <strain evidence="1">SCG-B11WGA-EpuloA1</strain>
    </source>
</reference>
<keyword evidence="2" id="KW-1185">Reference proteome</keyword>
<proteinExistence type="predicted"/>
<gene>
    <name evidence="1" type="ORF">AN396_00875</name>
</gene>